<dbReference type="Proteomes" id="UP001175227">
    <property type="component" value="Unassembled WGS sequence"/>
</dbReference>
<reference evidence="1" key="1">
    <citation type="submission" date="2023-06" db="EMBL/GenBank/DDBJ databases">
        <authorList>
            <consortium name="Lawrence Berkeley National Laboratory"/>
            <person name="Ahrendt S."/>
            <person name="Sahu N."/>
            <person name="Indic B."/>
            <person name="Wong-Bajracharya J."/>
            <person name="Merenyi Z."/>
            <person name="Ke H.-M."/>
            <person name="Monk M."/>
            <person name="Kocsube S."/>
            <person name="Drula E."/>
            <person name="Lipzen A."/>
            <person name="Balint B."/>
            <person name="Henrissat B."/>
            <person name="Andreopoulos B."/>
            <person name="Martin F.M."/>
            <person name="Harder C.B."/>
            <person name="Rigling D."/>
            <person name="Ford K.L."/>
            <person name="Foster G.D."/>
            <person name="Pangilinan J."/>
            <person name="Papanicolaou A."/>
            <person name="Barry K."/>
            <person name="LaButti K."/>
            <person name="Viragh M."/>
            <person name="Koriabine M."/>
            <person name="Yan M."/>
            <person name="Riley R."/>
            <person name="Champramary S."/>
            <person name="Plett K.L."/>
            <person name="Tsai I.J."/>
            <person name="Slot J."/>
            <person name="Sipos G."/>
            <person name="Plett J."/>
            <person name="Nagy L.G."/>
            <person name="Grigoriev I.V."/>
        </authorList>
    </citation>
    <scope>NUCLEOTIDE SEQUENCE</scope>
    <source>
        <strain evidence="1">ICMP 16352</strain>
    </source>
</reference>
<keyword evidence="2" id="KW-1185">Reference proteome</keyword>
<dbReference type="EMBL" id="JAUEPR010000062">
    <property type="protein sequence ID" value="KAK0470641.1"/>
    <property type="molecule type" value="Genomic_DNA"/>
</dbReference>
<evidence type="ECO:0000313" key="1">
    <source>
        <dbReference type="EMBL" id="KAK0470641.1"/>
    </source>
</evidence>
<comment type="caution">
    <text evidence="1">The sequence shown here is derived from an EMBL/GenBank/DDBJ whole genome shotgun (WGS) entry which is preliminary data.</text>
</comment>
<accession>A0AA39NRT6</accession>
<dbReference type="AlphaFoldDB" id="A0AA39NRT6"/>
<sequence>MDSPDSNFPRSPEEDVLFNTDLLNIICDVLWTDSTQSLRGGPAINPLVALTTVCSSVSEPALDRLWKDIYGFNSLLRVLNVESPGPKSGGIWTIPRDVPKLRWDRFRLYAKRIRSLTLDASSRAEEHPSIYLRIMTQFPLADAPLFAKLKRLQVDQSFAAEPRILFLLRSPGLREVGITLDPNPDTDAAATSVMTAVAGRETFIISCSPATDPNYHSTPSRIDLACPATFFTGKGLRCLKITSHPITYSFLEDLSVSETLEHLQIVFAPGTLPRDRQDGFSSLKTLHVTGPVTSMTRVLRLIVADILQSFTFIDNSLNPSYHHACEAMHDFHLELVQRFNLSLHELSLTYPYLAVASQELWESSQAVFDPFYEMRLLKTLHYSGDLAFDQRTVETKLVRAWPSIETICIPRLAGASPVRSFAGAGGGVQSARKSYHAHRVPRKWRASTSSGFPTWITRIFFT</sequence>
<evidence type="ECO:0000313" key="2">
    <source>
        <dbReference type="Proteomes" id="UP001175227"/>
    </source>
</evidence>
<proteinExistence type="predicted"/>
<protein>
    <submittedName>
        <fullName evidence="1">Uncharacterized protein</fullName>
    </submittedName>
</protein>
<gene>
    <name evidence="1" type="ORF">IW261DRAFT_1612554</name>
</gene>
<name>A0AA39NRT6_9AGAR</name>
<organism evidence="1 2">
    <name type="scientific">Armillaria novae-zelandiae</name>
    <dbReference type="NCBI Taxonomy" id="153914"/>
    <lineage>
        <taxon>Eukaryota</taxon>
        <taxon>Fungi</taxon>
        <taxon>Dikarya</taxon>
        <taxon>Basidiomycota</taxon>
        <taxon>Agaricomycotina</taxon>
        <taxon>Agaricomycetes</taxon>
        <taxon>Agaricomycetidae</taxon>
        <taxon>Agaricales</taxon>
        <taxon>Marasmiineae</taxon>
        <taxon>Physalacriaceae</taxon>
        <taxon>Armillaria</taxon>
    </lineage>
</organism>